<accession>A0A8T0AHA5</accession>
<comment type="caution">
    <text evidence="1">The sequence shown here is derived from an EMBL/GenBank/DDBJ whole genome shotgun (WGS) entry which is preliminary data.</text>
</comment>
<feature type="non-terminal residue" evidence="1">
    <location>
        <position position="1"/>
    </location>
</feature>
<reference evidence="1" key="1">
    <citation type="submission" date="2020-08" db="EMBL/GenBank/DDBJ databases">
        <title>Chromosome-level assembly of Southern catfish (Silurus meridionalis) provides insights into visual adaptation to the nocturnal and benthic lifestyles.</title>
        <authorList>
            <person name="Zhang Y."/>
            <person name="Wang D."/>
            <person name="Peng Z."/>
        </authorList>
    </citation>
    <scope>NUCLEOTIDE SEQUENCE</scope>
    <source>
        <strain evidence="1">SWU-2019-XX</strain>
        <tissue evidence="1">Muscle</tissue>
    </source>
</reference>
<protein>
    <submittedName>
        <fullName evidence="1">Uncharacterized protein</fullName>
    </submittedName>
</protein>
<name>A0A8T0AHA5_SILME</name>
<proteinExistence type="predicted"/>
<gene>
    <name evidence="1" type="ORF">HF521_012492</name>
</gene>
<sequence length="140" mass="15820">KKNWVDLLPTVLAEMRMTPRKDVHLSPHKIIFGRPFPTPWRKGKPAIGTADLDVHIAEYSAALIDTLSKHFELISKSIPVISLTPTHPFRVGVAVLIKSLKPRRLGECKYEGPALIVEITRTCVLTDPFPQWIHATRIKK</sequence>
<dbReference type="Proteomes" id="UP000606274">
    <property type="component" value="Unassembled WGS sequence"/>
</dbReference>
<organism evidence="1 2">
    <name type="scientific">Silurus meridionalis</name>
    <name type="common">Southern catfish</name>
    <name type="synonym">Silurus soldatovi meridionalis</name>
    <dbReference type="NCBI Taxonomy" id="175797"/>
    <lineage>
        <taxon>Eukaryota</taxon>
        <taxon>Metazoa</taxon>
        <taxon>Chordata</taxon>
        <taxon>Craniata</taxon>
        <taxon>Vertebrata</taxon>
        <taxon>Euteleostomi</taxon>
        <taxon>Actinopterygii</taxon>
        <taxon>Neopterygii</taxon>
        <taxon>Teleostei</taxon>
        <taxon>Ostariophysi</taxon>
        <taxon>Siluriformes</taxon>
        <taxon>Siluridae</taxon>
        <taxon>Silurus</taxon>
    </lineage>
</organism>
<evidence type="ECO:0000313" key="2">
    <source>
        <dbReference type="Proteomes" id="UP000606274"/>
    </source>
</evidence>
<feature type="non-terminal residue" evidence="1">
    <location>
        <position position="140"/>
    </location>
</feature>
<evidence type="ECO:0000313" key="1">
    <source>
        <dbReference type="EMBL" id="KAF7690688.1"/>
    </source>
</evidence>
<dbReference type="Gene3D" id="2.30.30.850">
    <property type="match status" value="1"/>
</dbReference>
<dbReference type="EMBL" id="JABFDY010000023">
    <property type="protein sequence ID" value="KAF7690688.1"/>
    <property type="molecule type" value="Genomic_DNA"/>
</dbReference>
<keyword evidence="2" id="KW-1185">Reference proteome</keyword>
<dbReference type="AlphaFoldDB" id="A0A8T0AHA5"/>